<proteinExistence type="predicted"/>
<accession>A0A645JYJ6</accession>
<name>A0A645JYJ6_9ZZZZ</name>
<dbReference type="EMBL" id="VSSQ01145630">
    <property type="protein sequence ID" value="MPN64564.1"/>
    <property type="molecule type" value="Genomic_DNA"/>
</dbReference>
<evidence type="ECO:0000313" key="1">
    <source>
        <dbReference type="EMBL" id="MPN64564.1"/>
    </source>
</evidence>
<reference evidence="1" key="1">
    <citation type="submission" date="2019-08" db="EMBL/GenBank/DDBJ databases">
        <authorList>
            <person name="Kucharzyk K."/>
            <person name="Murdoch R.W."/>
            <person name="Higgins S."/>
            <person name="Loffler F."/>
        </authorList>
    </citation>
    <scope>NUCLEOTIDE SEQUENCE</scope>
</reference>
<comment type="caution">
    <text evidence="1">The sequence shown here is derived from an EMBL/GenBank/DDBJ whole genome shotgun (WGS) entry which is preliminary data.</text>
</comment>
<organism evidence="1">
    <name type="scientific">bioreactor metagenome</name>
    <dbReference type="NCBI Taxonomy" id="1076179"/>
    <lineage>
        <taxon>unclassified sequences</taxon>
        <taxon>metagenomes</taxon>
        <taxon>ecological metagenomes</taxon>
    </lineage>
</organism>
<gene>
    <name evidence="1" type="ORF">SDC9_212339</name>
</gene>
<protein>
    <submittedName>
        <fullName evidence="1">Uncharacterized protein</fullName>
    </submittedName>
</protein>
<dbReference type="AlphaFoldDB" id="A0A645JYJ6"/>
<sequence length="58" mass="6340">MYDLYLLPDRLLKVPHVRADESGCVEFCVYLVAFPEGGQGIHGHPSGAAEPQADENNL</sequence>